<reference evidence="1 2" key="1">
    <citation type="submission" date="2020-08" db="EMBL/GenBank/DDBJ databases">
        <title>Genomic Encyclopedia of Type Strains, Phase III (KMG-III): the genomes of soil and plant-associated and newly described type strains.</title>
        <authorList>
            <person name="Whitman W."/>
        </authorList>
    </citation>
    <scope>NUCLEOTIDE SEQUENCE [LARGE SCALE GENOMIC DNA]</scope>
    <source>
        <strain evidence="1 2">CECT 8572</strain>
    </source>
</reference>
<comment type="caution">
    <text evidence="1">The sequence shown here is derived from an EMBL/GenBank/DDBJ whole genome shotgun (WGS) entry which is preliminary data.</text>
</comment>
<gene>
    <name evidence="1" type="ORF">FHS00_000337</name>
</gene>
<keyword evidence="2" id="KW-1185">Reference proteome</keyword>
<proteinExistence type="predicted"/>
<evidence type="ECO:0008006" key="3">
    <source>
        <dbReference type="Google" id="ProtNLM"/>
    </source>
</evidence>
<accession>A0ABR6HJQ6</accession>
<dbReference type="RefSeq" id="WP_183469259.1">
    <property type="nucleotide sequence ID" value="NZ_CP139691.1"/>
</dbReference>
<dbReference type="EMBL" id="JACIBX010000001">
    <property type="protein sequence ID" value="MBB3710784.1"/>
    <property type="molecule type" value="Genomic_DNA"/>
</dbReference>
<protein>
    <recommendedName>
        <fullName evidence="3">Cobalamin biosynthesis protein CbiX</fullName>
    </recommendedName>
</protein>
<dbReference type="Proteomes" id="UP000576152">
    <property type="component" value="Unassembled WGS sequence"/>
</dbReference>
<evidence type="ECO:0000313" key="2">
    <source>
        <dbReference type="Proteomes" id="UP000576152"/>
    </source>
</evidence>
<sequence length="123" mass="13146">MPGDNPDTPRSGRPLMLIVGQFANFDGAATLPVTNELHCVRYCGLEQLSAELLERLSPAVVVSALFGPRFDALELAQHLAALGYHGPYRVLGAPLPDPAAVRMEIAQAAPQLDVELLARPGFC</sequence>
<evidence type="ECO:0000313" key="1">
    <source>
        <dbReference type="EMBL" id="MBB3710784.1"/>
    </source>
</evidence>
<organism evidence="1 2">
    <name type="scientific">Limimaricola variabilis</name>
    <dbReference type="NCBI Taxonomy" id="1492771"/>
    <lineage>
        <taxon>Bacteria</taxon>
        <taxon>Pseudomonadati</taxon>
        <taxon>Pseudomonadota</taxon>
        <taxon>Alphaproteobacteria</taxon>
        <taxon>Rhodobacterales</taxon>
        <taxon>Paracoccaceae</taxon>
        <taxon>Limimaricola</taxon>
    </lineage>
</organism>
<name>A0ABR6HJQ6_9RHOB</name>